<reference evidence="1 2" key="1">
    <citation type="submission" date="2024-06" db="EMBL/GenBank/DDBJ databases">
        <title>The Natural Products Discovery Center: Release of the First 8490 Sequenced Strains for Exploring Actinobacteria Biosynthetic Diversity.</title>
        <authorList>
            <person name="Kalkreuter E."/>
            <person name="Kautsar S.A."/>
            <person name="Yang D."/>
            <person name="Bader C.D."/>
            <person name="Teijaro C.N."/>
            <person name="Fluegel L."/>
            <person name="Davis C.M."/>
            <person name="Simpson J.R."/>
            <person name="Lauterbach L."/>
            <person name="Steele A.D."/>
            <person name="Gui C."/>
            <person name="Meng S."/>
            <person name="Li G."/>
            <person name="Viehrig K."/>
            <person name="Ye F."/>
            <person name="Su P."/>
            <person name="Kiefer A.F."/>
            <person name="Nichols A."/>
            <person name="Cepeda A.J."/>
            <person name="Yan W."/>
            <person name="Fan B."/>
            <person name="Jiang Y."/>
            <person name="Adhikari A."/>
            <person name="Zheng C.-J."/>
            <person name="Schuster L."/>
            <person name="Cowan T.M."/>
            <person name="Smanski M.J."/>
            <person name="Chevrette M.G."/>
            <person name="De Carvalho L.P.S."/>
            <person name="Shen B."/>
        </authorList>
    </citation>
    <scope>NUCLEOTIDE SEQUENCE [LARGE SCALE GENOMIC DNA]</scope>
    <source>
        <strain evidence="1 2">NPDC033843</strain>
    </source>
</reference>
<gene>
    <name evidence="1" type="ORF">AB0E89_47975</name>
</gene>
<evidence type="ECO:0000313" key="2">
    <source>
        <dbReference type="Proteomes" id="UP001550739"/>
    </source>
</evidence>
<accession>A0ABV2ZZZ2</accession>
<keyword evidence="2" id="KW-1185">Reference proteome</keyword>
<name>A0ABV2ZZZ2_9ACTN</name>
<comment type="caution">
    <text evidence="1">The sequence shown here is derived from an EMBL/GenBank/DDBJ whole genome shotgun (WGS) entry which is preliminary data.</text>
</comment>
<organism evidence="1 2">
    <name type="scientific">Streptomyces sp. 900129855</name>
    <dbReference type="NCBI Taxonomy" id="3155129"/>
    <lineage>
        <taxon>Bacteria</taxon>
        <taxon>Bacillati</taxon>
        <taxon>Actinomycetota</taxon>
        <taxon>Actinomycetes</taxon>
        <taxon>Kitasatosporales</taxon>
        <taxon>Streptomycetaceae</taxon>
        <taxon>Streptomyces</taxon>
    </lineage>
</organism>
<sequence length="90" mass="10005">MLRAEIRTAGVTYAELALDLVLAFHHAVRDDQDQLATTIARLCENTRGGDFASYSDIAAFISGLPLPQASSTRWIDDEPATRQRWHCGCR</sequence>
<evidence type="ECO:0000313" key="1">
    <source>
        <dbReference type="EMBL" id="MEU3788134.1"/>
    </source>
</evidence>
<dbReference type="EMBL" id="JBEZVE010000084">
    <property type="protein sequence ID" value="MEU3788134.1"/>
    <property type="molecule type" value="Genomic_DNA"/>
</dbReference>
<protein>
    <submittedName>
        <fullName evidence="1">Uncharacterized protein</fullName>
    </submittedName>
</protein>
<dbReference type="Proteomes" id="UP001550739">
    <property type="component" value="Unassembled WGS sequence"/>
</dbReference>
<proteinExistence type="predicted"/>
<dbReference type="RefSeq" id="WP_334576405.1">
    <property type="nucleotide sequence ID" value="NZ_JBEZVE010000084.1"/>
</dbReference>